<comment type="similarity">
    <text evidence="2">Belongs to the UPF0174 family.</text>
</comment>
<dbReference type="EMBL" id="JAXCLX010000002">
    <property type="protein sequence ID" value="MDY0873092.1"/>
    <property type="molecule type" value="Genomic_DNA"/>
</dbReference>
<proteinExistence type="inferred from homology"/>
<evidence type="ECO:0000313" key="4">
    <source>
        <dbReference type="EMBL" id="MDY0873092.1"/>
    </source>
</evidence>
<keyword evidence="5" id="KW-1185">Reference proteome</keyword>
<dbReference type="Pfam" id="PF03981">
    <property type="entry name" value="Ubiq_cyt_C_chap"/>
    <property type="match status" value="1"/>
</dbReference>
<dbReference type="PANTHER" id="PTHR12184">
    <property type="entry name" value="UBIQUINOL-CYTOCHROME C REDUCTASE COMPLEX ASSEMBLY FACTOR 1 FAMILY MEMBER"/>
    <property type="match status" value="1"/>
</dbReference>
<reference evidence="4 5" key="1">
    <citation type="journal article" date="2013" name="Antonie Van Leeuwenhoek">
        <title>Dongia rigui sp. nov., isolated from freshwater of a large wetland in Korea.</title>
        <authorList>
            <person name="Baik K.S."/>
            <person name="Hwang Y.M."/>
            <person name="Choi J.S."/>
            <person name="Kwon J."/>
            <person name="Seong C.N."/>
        </authorList>
    </citation>
    <scope>NUCLEOTIDE SEQUENCE [LARGE SCALE GENOMIC DNA]</scope>
    <source>
        <strain evidence="4 5">04SU4-P</strain>
    </source>
</reference>
<dbReference type="RefSeq" id="WP_320501557.1">
    <property type="nucleotide sequence ID" value="NZ_JAXCLX010000002.1"/>
</dbReference>
<evidence type="ECO:0000259" key="3">
    <source>
        <dbReference type="Pfam" id="PF03981"/>
    </source>
</evidence>
<protein>
    <submittedName>
        <fullName evidence="4">Ubiquinol-cytochrome C chaperone family protein</fullName>
    </submittedName>
</protein>
<comment type="caution">
    <text evidence="4">The sequence shown here is derived from an EMBL/GenBank/DDBJ whole genome shotgun (WGS) entry which is preliminary data.</text>
</comment>
<dbReference type="PANTHER" id="PTHR12184:SF1">
    <property type="entry name" value="UBIQUINOL-CYTOCHROME-C REDUCTASE COMPLEX ASSEMBLY FACTOR 1"/>
    <property type="match status" value="1"/>
</dbReference>
<evidence type="ECO:0000256" key="1">
    <source>
        <dbReference type="ARBA" id="ARBA00006407"/>
    </source>
</evidence>
<name>A0ABU5E0H4_9PROT</name>
<sequence>MAQSALGNLIAKVLKGPGSDKLTAAKLFERLVAQSRIRVFYEQFGVPDSVDGRFDMVVLHTFLIFQRLRGQGDGAAQLAQALYDTLILDLEASLRQLGAGDVGVGKRIRVMTEALQGRIRAYETALAGSPLDLEAALRRNIYGTTEPSTEAARAMADYLRRGKELADRQPLDRIQRGIFEFPSPPALDAKNYQLD</sequence>
<comment type="similarity">
    <text evidence="1">Belongs to the CBP3 family.</text>
</comment>
<organism evidence="4 5">
    <name type="scientific">Dongia rigui</name>
    <dbReference type="NCBI Taxonomy" id="940149"/>
    <lineage>
        <taxon>Bacteria</taxon>
        <taxon>Pseudomonadati</taxon>
        <taxon>Pseudomonadota</taxon>
        <taxon>Alphaproteobacteria</taxon>
        <taxon>Rhodospirillales</taxon>
        <taxon>Dongiaceae</taxon>
        <taxon>Dongia</taxon>
    </lineage>
</organism>
<feature type="domain" description="Ubiquinol-cytochrome c chaperone" evidence="3">
    <location>
        <begin position="42"/>
        <end position="181"/>
    </location>
</feature>
<gene>
    <name evidence="4" type="ORF">SMD31_14210</name>
</gene>
<dbReference type="Proteomes" id="UP001271769">
    <property type="component" value="Unassembled WGS sequence"/>
</dbReference>
<dbReference type="InterPro" id="IPR021150">
    <property type="entry name" value="Ubiq_cyt_c_chap"/>
</dbReference>
<evidence type="ECO:0000256" key="2">
    <source>
        <dbReference type="ARBA" id="ARBA00006436"/>
    </source>
</evidence>
<dbReference type="InterPro" id="IPR007129">
    <property type="entry name" value="Ubiqinol_cyt_c_chaperone_CPB3"/>
</dbReference>
<accession>A0ABU5E0H4</accession>
<evidence type="ECO:0000313" key="5">
    <source>
        <dbReference type="Proteomes" id="UP001271769"/>
    </source>
</evidence>